<keyword evidence="6" id="KW-1185">Reference proteome</keyword>
<dbReference type="SMART" id="SM00595">
    <property type="entry name" value="MADF"/>
    <property type="match status" value="1"/>
</dbReference>
<feature type="domain" description="MADF" evidence="3">
    <location>
        <begin position="7"/>
        <end position="92"/>
    </location>
</feature>
<comment type="subcellular location">
    <subcellularLocation>
        <location evidence="1">Nucleus</location>
    </subcellularLocation>
</comment>
<sequence>MCCPEDKFLKLIQEREPIYNKKISVHKGVIENLWKEIAMEMNMSSAECKFKWKNLRNSYARHLRESKVFNTVRPRKQWYLADSMSFLHDHVVKNRYDEYSNDESSATSSSSSFDPFARENEAILYCSAQTYSDIKHELAGAGHHSGGHSSSTSTTLTELRECDTQSTRNIKRQKYNNFMEQLTKQTSENGEINVTDVEHPLVTFFFSLVPDYEKLSPKRQRLFKEKTLNYLHKLVDEEEGNNKYE</sequence>
<keyword evidence="1" id="KW-0539">Nucleus</keyword>
<dbReference type="Proteomes" id="UP001461498">
    <property type="component" value="Unassembled WGS sequence"/>
</dbReference>
<evidence type="ECO:0000313" key="5">
    <source>
        <dbReference type="EMBL" id="KAK9509401.1"/>
    </source>
</evidence>
<evidence type="ECO:0000256" key="1">
    <source>
        <dbReference type="PROSITE-ProRule" id="PRU00371"/>
    </source>
</evidence>
<accession>A0AAW1DF36</accession>
<proteinExistence type="predicted"/>
<dbReference type="PANTHER" id="PTHR12243:SF60">
    <property type="entry name" value="SI:CH211-15D5.12-RELATED"/>
    <property type="match status" value="1"/>
</dbReference>
<feature type="region of interest" description="Disordered" evidence="2">
    <location>
        <begin position="140"/>
        <end position="165"/>
    </location>
</feature>
<organism evidence="5 6">
    <name type="scientific">Rhynocoris fuscipes</name>
    <dbReference type="NCBI Taxonomy" id="488301"/>
    <lineage>
        <taxon>Eukaryota</taxon>
        <taxon>Metazoa</taxon>
        <taxon>Ecdysozoa</taxon>
        <taxon>Arthropoda</taxon>
        <taxon>Hexapoda</taxon>
        <taxon>Insecta</taxon>
        <taxon>Pterygota</taxon>
        <taxon>Neoptera</taxon>
        <taxon>Paraneoptera</taxon>
        <taxon>Hemiptera</taxon>
        <taxon>Heteroptera</taxon>
        <taxon>Panheteroptera</taxon>
        <taxon>Cimicomorpha</taxon>
        <taxon>Reduviidae</taxon>
        <taxon>Harpactorinae</taxon>
        <taxon>Harpactorini</taxon>
        <taxon>Rhynocoris</taxon>
    </lineage>
</organism>
<protein>
    <recommendedName>
        <fullName evidence="7">MADF domain-containing protein</fullName>
    </recommendedName>
</protein>
<dbReference type="InterPro" id="IPR004210">
    <property type="entry name" value="BESS_motif"/>
</dbReference>
<evidence type="ECO:0000259" key="3">
    <source>
        <dbReference type="PROSITE" id="PS51029"/>
    </source>
</evidence>
<dbReference type="AlphaFoldDB" id="A0AAW1DF36"/>
<evidence type="ECO:0008006" key="7">
    <source>
        <dbReference type="Google" id="ProtNLM"/>
    </source>
</evidence>
<feature type="compositionally biased region" description="Low complexity" evidence="2">
    <location>
        <begin position="140"/>
        <end position="157"/>
    </location>
</feature>
<dbReference type="GO" id="GO:0006357">
    <property type="term" value="P:regulation of transcription by RNA polymerase II"/>
    <property type="evidence" value="ECO:0007669"/>
    <property type="project" value="TreeGrafter"/>
</dbReference>
<name>A0AAW1DF36_9HEMI</name>
<dbReference type="EMBL" id="JAPXFL010000003">
    <property type="protein sequence ID" value="KAK9509401.1"/>
    <property type="molecule type" value="Genomic_DNA"/>
</dbReference>
<gene>
    <name evidence="5" type="ORF">O3M35_006728</name>
</gene>
<dbReference type="Pfam" id="PF10545">
    <property type="entry name" value="MADF_DNA_bdg"/>
    <property type="match status" value="1"/>
</dbReference>
<reference evidence="5 6" key="1">
    <citation type="submission" date="2022-12" db="EMBL/GenBank/DDBJ databases">
        <title>Chromosome-level genome assembly of true bugs.</title>
        <authorList>
            <person name="Ma L."/>
            <person name="Li H."/>
        </authorList>
    </citation>
    <scope>NUCLEOTIDE SEQUENCE [LARGE SCALE GENOMIC DNA]</scope>
    <source>
        <strain evidence="5">Lab_2022b</strain>
    </source>
</reference>
<evidence type="ECO:0000256" key="2">
    <source>
        <dbReference type="SAM" id="MobiDB-lite"/>
    </source>
</evidence>
<evidence type="ECO:0000259" key="4">
    <source>
        <dbReference type="PROSITE" id="PS51031"/>
    </source>
</evidence>
<evidence type="ECO:0000313" key="6">
    <source>
        <dbReference type="Proteomes" id="UP001461498"/>
    </source>
</evidence>
<dbReference type="InterPro" id="IPR039353">
    <property type="entry name" value="TF_Adf1"/>
</dbReference>
<dbReference type="PROSITE" id="PS51031">
    <property type="entry name" value="BESS"/>
    <property type="match status" value="1"/>
</dbReference>
<dbReference type="PROSITE" id="PS51029">
    <property type="entry name" value="MADF"/>
    <property type="match status" value="1"/>
</dbReference>
<dbReference type="InterPro" id="IPR006578">
    <property type="entry name" value="MADF-dom"/>
</dbReference>
<comment type="caution">
    <text evidence="5">The sequence shown here is derived from an EMBL/GenBank/DDBJ whole genome shotgun (WGS) entry which is preliminary data.</text>
</comment>
<dbReference type="GO" id="GO:0005634">
    <property type="term" value="C:nucleus"/>
    <property type="evidence" value="ECO:0007669"/>
    <property type="project" value="UniProtKB-SubCell"/>
</dbReference>
<dbReference type="GO" id="GO:0005667">
    <property type="term" value="C:transcription regulator complex"/>
    <property type="evidence" value="ECO:0007669"/>
    <property type="project" value="TreeGrafter"/>
</dbReference>
<feature type="domain" description="BESS" evidence="4">
    <location>
        <begin position="198"/>
        <end position="237"/>
    </location>
</feature>
<dbReference type="GO" id="GO:0003677">
    <property type="term" value="F:DNA binding"/>
    <property type="evidence" value="ECO:0007669"/>
    <property type="project" value="InterPro"/>
</dbReference>
<dbReference type="PANTHER" id="PTHR12243">
    <property type="entry name" value="MADF DOMAIN TRANSCRIPTION FACTOR"/>
    <property type="match status" value="1"/>
</dbReference>